<dbReference type="Pfam" id="PF00656">
    <property type="entry name" value="Peptidase_C14"/>
    <property type="match status" value="1"/>
</dbReference>
<dbReference type="InterPro" id="IPR001309">
    <property type="entry name" value="Pept_C14_p20"/>
</dbReference>
<dbReference type="PROSITE" id="PS50208">
    <property type="entry name" value="CASPASE_P20"/>
    <property type="match status" value="1"/>
</dbReference>
<dbReference type="Gene3D" id="3.40.50.1460">
    <property type="match status" value="1"/>
</dbReference>
<dbReference type="SUPFAM" id="SSF52129">
    <property type="entry name" value="Caspase-like"/>
    <property type="match status" value="1"/>
</dbReference>
<reference evidence="3" key="1">
    <citation type="submission" date="2014-05" db="EMBL/GenBank/DDBJ databases">
        <authorList>
            <person name="Chronopoulou M."/>
        </authorList>
    </citation>
    <scope>NUCLEOTIDE SEQUENCE</scope>
    <source>
        <tissue evidence="3">Whole organism</tissue>
    </source>
</reference>
<dbReference type="PANTHER" id="PTHR22576">
    <property type="entry name" value="MUCOSA ASSOCIATED LYMPHOID TISSUE LYMPHOMA TRANSLOCATION PROTEIN 1/PARACASPASE"/>
    <property type="match status" value="1"/>
</dbReference>
<evidence type="ECO:0000313" key="3">
    <source>
        <dbReference type="EMBL" id="CDW33023.1"/>
    </source>
</evidence>
<protein>
    <submittedName>
        <fullName evidence="3">Mucosaassociated lymphoid tissue lymphoma translocation protein 1like [Haplochromis burtoni]</fullName>
    </submittedName>
</protein>
<dbReference type="OrthoDB" id="417046at2759"/>
<dbReference type="GO" id="GO:0006508">
    <property type="term" value="P:proteolysis"/>
    <property type="evidence" value="ECO:0007669"/>
    <property type="project" value="InterPro"/>
</dbReference>
<dbReference type="InterPro" id="IPR007110">
    <property type="entry name" value="Ig-like_dom"/>
</dbReference>
<proteinExistence type="predicted"/>
<dbReference type="PANTHER" id="PTHR22576:SF37">
    <property type="entry name" value="MUCOSA-ASSOCIATED LYMPHOID TISSUE LYMPHOMA TRANSLOCATION PROTEIN 1"/>
    <property type="match status" value="1"/>
</dbReference>
<dbReference type="InterPro" id="IPR013783">
    <property type="entry name" value="Ig-like_fold"/>
</dbReference>
<dbReference type="InterPro" id="IPR036179">
    <property type="entry name" value="Ig-like_dom_sf"/>
</dbReference>
<dbReference type="SMART" id="SM00409">
    <property type="entry name" value="IG"/>
    <property type="match status" value="2"/>
</dbReference>
<dbReference type="PROSITE" id="PS50835">
    <property type="entry name" value="IG_LIKE"/>
    <property type="match status" value="1"/>
</dbReference>
<dbReference type="InterPro" id="IPR003599">
    <property type="entry name" value="Ig_sub"/>
</dbReference>
<dbReference type="InterPro" id="IPR011600">
    <property type="entry name" value="Pept_C14_caspase"/>
</dbReference>
<dbReference type="Gene3D" id="2.60.40.10">
    <property type="entry name" value="Immunoglobulins"/>
    <property type="match status" value="2"/>
</dbReference>
<dbReference type="SUPFAM" id="SSF48726">
    <property type="entry name" value="Immunoglobulin"/>
    <property type="match status" value="2"/>
</dbReference>
<name>A0A0K2U487_LEPSM</name>
<evidence type="ECO:0000259" key="2">
    <source>
        <dbReference type="PROSITE" id="PS50835"/>
    </source>
</evidence>
<dbReference type="InterPro" id="IPR052039">
    <property type="entry name" value="Caspase-related_regulators"/>
</dbReference>
<evidence type="ECO:0000259" key="1">
    <source>
        <dbReference type="PROSITE" id="PS50208"/>
    </source>
</evidence>
<organism evidence="3">
    <name type="scientific">Lepeophtheirus salmonis</name>
    <name type="common">Salmon louse</name>
    <name type="synonym">Caligus salmonis</name>
    <dbReference type="NCBI Taxonomy" id="72036"/>
    <lineage>
        <taxon>Eukaryota</taxon>
        <taxon>Metazoa</taxon>
        <taxon>Ecdysozoa</taxon>
        <taxon>Arthropoda</taxon>
        <taxon>Crustacea</taxon>
        <taxon>Multicrustacea</taxon>
        <taxon>Hexanauplia</taxon>
        <taxon>Copepoda</taxon>
        <taxon>Siphonostomatoida</taxon>
        <taxon>Caligidae</taxon>
        <taxon>Lepeophtheirus</taxon>
    </lineage>
</organism>
<accession>A0A0K2U487</accession>
<feature type="domain" description="Caspase family p20" evidence="1">
    <location>
        <begin position="455"/>
        <end position="510"/>
    </location>
</feature>
<dbReference type="GO" id="GO:0004197">
    <property type="term" value="F:cysteine-type endopeptidase activity"/>
    <property type="evidence" value="ECO:0007669"/>
    <property type="project" value="InterPro"/>
</dbReference>
<dbReference type="EMBL" id="HACA01015662">
    <property type="protein sequence ID" value="CDW33023.1"/>
    <property type="molecule type" value="Transcribed_RNA"/>
</dbReference>
<dbReference type="InterPro" id="IPR029030">
    <property type="entry name" value="Caspase-like_dom_sf"/>
</dbReference>
<sequence>MMVFYYSSSRDGIPYNWPLWKIKREKSEEWNAVVQMISSVKYELLEKILKDDDVKAIVNGCPNFSKNFKEDQFSSSLINLFANRSQKTFGWLTTLCLNFFGAKSSTISFLSDLHEIYKPITILKDLSPDLISIPLGSSTTLEIDALGIPYVHYQWLFMPYDEEGNLKKWIRIDVDSQCKILDIFNIQLSDCGLYRCRIYHNIPVKTPDDKCAQDVLSSCVQIKVEVGSINIINQSSDVTSFLCGSAEFDITAESTHPLQYEWYFEDTKVFSQDDHNGKLKLANLRCEQSGRYKCKISNEFQAVESDVVKLVIDIPSLEDIQYNNITFENENIQILKQPSFNSSSRVNIGDKISLEIVASCKYYLNYEWCKRGLKQDLIDRNEPEERTDLILVCQGPQLVDIVTEAPKCTSYGFIGTWVYICLITCPRTNERIVSQSVNVPVSFCSSIPNSFPGFKIALIVCQEDYKTYDFHELQAPKYDGSVLMTALKEMDFKIFSFINLTTEEIRSAVELLCSFIDDTTYVLFYYNGHALGSGTNVYLTGINSSLSGSLKEFIWHGDLESKIDSCGPLLCVFLYDSCRDDPPKYFQEKLQNTKHPAISFKSSFVISYGTQPSMKSFECYEKSLGACQGLYMKYLLQHIRENIRVEEVFIKLSDSFMSGEDTSVVTKMRPEIKVSTRQAFYLCAPLRSNTCNTKQVLFFQMCRFESCVLSADVSSIFDNQFKYVIGLSYNKENKTFVWITGASNTNALNVLSYIVKITVRESNFTNEAILKLHINKTSPKIDNICKNFELQLSSPNVELISTTKNQNSHAPITVLFEPCRSKNVQRRDGPIFPLMDERDDILFDEIKLVNLQKVEGNAKLRLNLRTENDSVIVPIKGVLEIPLPILHNFPCLKLNSKSVLQCIK</sequence>
<dbReference type="CDD" id="cd00096">
    <property type="entry name" value="Ig"/>
    <property type="match status" value="1"/>
</dbReference>
<feature type="domain" description="Ig-like" evidence="2">
    <location>
        <begin position="232"/>
        <end position="308"/>
    </location>
</feature>
<dbReference type="OMA" id="YYNGHAL"/>
<dbReference type="AlphaFoldDB" id="A0A0K2U487"/>